<evidence type="ECO:0000313" key="3">
    <source>
        <dbReference type="Proteomes" id="UP001190700"/>
    </source>
</evidence>
<dbReference type="Proteomes" id="UP001190700">
    <property type="component" value="Unassembled WGS sequence"/>
</dbReference>
<feature type="coiled-coil region" evidence="1">
    <location>
        <begin position="16"/>
        <end position="75"/>
    </location>
</feature>
<dbReference type="AlphaFoldDB" id="A0AAE0GSI0"/>
<proteinExistence type="predicted"/>
<protein>
    <submittedName>
        <fullName evidence="2">Uncharacterized protein</fullName>
    </submittedName>
</protein>
<evidence type="ECO:0000313" key="2">
    <source>
        <dbReference type="EMBL" id="KAK3283238.1"/>
    </source>
</evidence>
<reference evidence="2 3" key="1">
    <citation type="journal article" date="2015" name="Genome Biol. Evol.">
        <title>Comparative Genomics of a Bacterivorous Green Alga Reveals Evolutionary Causalities and Consequences of Phago-Mixotrophic Mode of Nutrition.</title>
        <authorList>
            <person name="Burns J.A."/>
            <person name="Paasch A."/>
            <person name="Narechania A."/>
            <person name="Kim E."/>
        </authorList>
    </citation>
    <scope>NUCLEOTIDE SEQUENCE [LARGE SCALE GENOMIC DNA]</scope>
    <source>
        <strain evidence="2 3">PLY_AMNH</strain>
    </source>
</reference>
<comment type="caution">
    <text evidence="2">The sequence shown here is derived from an EMBL/GenBank/DDBJ whole genome shotgun (WGS) entry which is preliminary data.</text>
</comment>
<gene>
    <name evidence="2" type="ORF">CYMTET_9059</name>
</gene>
<evidence type="ECO:0000256" key="1">
    <source>
        <dbReference type="SAM" id="Coils"/>
    </source>
</evidence>
<dbReference type="EMBL" id="LGRX02002954">
    <property type="protein sequence ID" value="KAK3283238.1"/>
    <property type="molecule type" value="Genomic_DNA"/>
</dbReference>
<accession>A0AAE0GSI0</accession>
<sequence length="112" mass="12648">MCARFEQQRHTAYSVEELLRNDAAQLRRRLREKEEEYASEVGKLQAEFSSSQERLSNIEQELVVAKRSAAAAEAAESNTEVEKDVCFFPTLAAMAMRLSVVGTPQSMTCMQK</sequence>
<keyword evidence="3" id="KW-1185">Reference proteome</keyword>
<organism evidence="2 3">
    <name type="scientific">Cymbomonas tetramitiformis</name>
    <dbReference type="NCBI Taxonomy" id="36881"/>
    <lineage>
        <taxon>Eukaryota</taxon>
        <taxon>Viridiplantae</taxon>
        <taxon>Chlorophyta</taxon>
        <taxon>Pyramimonadophyceae</taxon>
        <taxon>Pyramimonadales</taxon>
        <taxon>Pyramimonadaceae</taxon>
        <taxon>Cymbomonas</taxon>
    </lineage>
</organism>
<name>A0AAE0GSI0_9CHLO</name>
<keyword evidence="1" id="KW-0175">Coiled coil</keyword>